<gene>
    <name evidence="4" type="ORF">tinsulaeT_18100</name>
</gene>
<evidence type="ECO:0000259" key="3">
    <source>
        <dbReference type="PROSITE" id="PS51186"/>
    </source>
</evidence>
<evidence type="ECO:0000313" key="5">
    <source>
        <dbReference type="Proteomes" id="UP001157186"/>
    </source>
</evidence>
<dbReference type="CDD" id="cd04301">
    <property type="entry name" value="NAT_SF"/>
    <property type="match status" value="1"/>
</dbReference>
<protein>
    <submittedName>
        <fullName evidence="4">Acetyltransferase</fullName>
    </submittedName>
</protein>
<dbReference type="Proteomes" id="UP001157186">
    <property type="component" value="Unassembled WGS sequence"/>
</dbReference>
<feature type="domain" description="N-acetyltransferase" evidence="3">
    <location>
        <begin position="3"/>
        <end position="142"/>
    </location>
</feature>
<dbReference type="EMBL" id="BSST01000001">
    <property type="protein sequence ID" value="GLX78470.1"/>
    <property type="molecule type" value="Genomic_DNA"/>
</dbReference>
<dbReference type="Gene3D" id="3.40.630.30">
    <property type="match status" value="1"/>
</dbReference>
<evidence type="ECO:0000256" key="1">
    <source>
        <dbReference type="ARBA" id="ARBA00022679"/>
    </source>
</evidence>
<keyword evidence="5" id="KW-1185">Reference proteome</keyword>
<dbReference type="InterPro" id="IPR016181">
    <property type="entry name" value="Acyl_CoA_acyltransferase"/>
</dbReference>
<dbReference type="PANTHER" id="PTHR43800:SF1">
    <property type="entry name" value="PEPTIDYL-LYSINE N-ACETYLTRANSFERASE YJAB"/>
    <property type="match status" value="1"/>
</dbReference>
<dbReference type="PROSITE" id="PS51186">
    <property type="entry name" value="GNAT"/>
    <property type="match status" value="1"/>
</dbReference>
<evidence type="ECO:0000256" key="2">
    <source>
        <dbReference type="ARBA" id="ARBA00023315"/>
    </source>
</evidence>
<proteinExistence type="predicted"/>
<dbReference type="Pfam" id="PF13508">
    <property type="entry name" value="Acetyltransf_7"/>
    <property type="match status" value="1"/>
</dbReference>
<organism evidence="4 5">
    <name type="scientific">Thalassotalea insulae</name>
    <dbReference type="NCBI Taxonomy" id="2056778"/>
    <lineage>
        <taxon>Bacteria</taxon>
        <taxon>Pseudomonadati</taxon>
        <taxon>Pseudomonadota</taxon>
        <taxon>Gammaproteobacteria</taxon>
        <taxon>Alteromonadales</taxon>
        <taxon>Colwelliaceae</taxon>
        <taxon>Thalassotalea</taxon>
    </lineage>
</organism>
<reference evidence="4 5" key="1">
    <citation type="submission" date="2023-03" db="EMBL/GenBank/DDBJ databases">
        <title>Draft genome sequence of Thalassotalea insulae KCTC 62186T.</title>
        <authorList>
            <person name="Sawabe T."/>
        </authorList>
    </citation>
    <scope>NUCLEOTIDE SEQUENCE [LARGE SCALE GENOMIC DNA]</scope>
    <source>
        <strain evidence="4 5">KCTC 62186</strain>
    </source>
</reference>
<dbReference type="SUPFAM" id="SSF55729">
    <property type="entry name" value="Acyl-CoA N-acyltransferases (Nat)"/>
    <property type="match status" value="1"/>
</dbReference>
<name>A0ABQ6GV00_9GAMM</name>
<keyword evidence="2" id="KW-0012">Acyltransferase</keyword>
<dbReference type="PANTHER" id="PTHR43800">
    <property type="entry name" value="PEPTIDYL-LYSINE N-ACETYLTRANSFERASE YJAB"/>
    <property type="match status" value="1"/>
</dbReference>
<dbReference type="InterPro" id="IPR000182">
    <property type="entry name" value="GNAT_dom"/>
</dbReference>
<keyword evidence="1" id="KW-0808">Transferase</keyword>
<comment type="caution">
    <text evidence="4">The sequence shown here is derived from an EMBL/GenBank/DDBJ whole genome shotgun (WGS) entry which is preliminary data.</text>
</comment>
<sequence length="147" mass="16980">MTVKIRPYQTSDLTAVLDSWEISTRMAHSFMTDEFIAKERINTAEIYIPNTDIWVAEIDNEVKGFIALMGNEVGAIFLHPKFHGQGIGKKLMDKAQQLHNELQVEVFKVNTIGRNFYKKYGFTLLEEKLHQPTGQMLQRLIYSTTKK</sequence>
<evidence type="ECO:0000313" key="4">
    <source>
        <dbReference type="EMBL" id="GLX78470.1"/>
    </source>
</evidence>
<accession>A0ABQ6GV00</accession>